<dbReference type="InterPro" id="IPR018880">
    <property type="entry name" value="Phage_P4_Ash"/>
</dbReference>
<proteinExistence type="predicted"/>
<accession>A0A7D5NW45</accession>
<reference evidence="1 2" key="1">
    <citation type="journal article" date="2014" name="Genome Announc.">
        <title>Whole-Genome Sequence of Serratia symbiotica Strain CWBI-2.3T, a Free-Living Symbiont of the Black Bean Aphid Aphis fabae.</title>
        <authorList>
            <person name="Foray V."/>
            <person name="Grigorescu A.S."/>
            <person name="Sabri A."/>
            <person name="Haubruge E."/>
            <person name="Lognay G."/>
            <person name="Francis F."/>
            <person name="Fauconnier M.L."/>
            <person name="Hance T."/>
            <person name="Thonart P."/>
        </authorList>
    </citation>
    <scope>NUCLEOTIDE SEQUENCE [LARGE SCALE GENOMIC DNA]</scope>
    <source>
        <strain evidence="1">CWBI-2.3</strain>
    </source>
</reference>
<evidence type="ECO:0000313" key="1">
    <source>
        <dbReference type="EMBL" id="QLH64245.1"/>
    </source>
</evidence>
<dbReference type="Proteomes" id="UP000042738">
    <property type="component" value="Chromosome"/>
</dbReference>
<organism evidence="1 2">
    <name type="scientific">Serratia symbiotica</name>
    <dbReference type="NCBI Taxonomy" id="138074"/>
    <lineage>
        <taxon>Bacteria</taxon>
        <taxon>Pseudomonadati</taxon>
        <taxon>Pseudomonadota</taxon>
        <taxon>Gammaproteobacteria</taxon>
        <taxon>Enterobacterales</taxon>
        <taxon>Yersiniaceae</taxon>
        <taxon>Serratia</taxon>
    </lineage>
</organism>
<name>A0A7D5NW45_9GAMM</name>
<dbReference type="Pfam" id="PF10554">
    <property type="entry name" value="Phage_ASH"/>
    <property type="match status" value="1"/>
</dbReference>
<dbReference type="AlphaFoldDB" id="A0A7D5NW45"/>
<evidence type="ECO:0000313" key="2">
    <source>
        <dbReference type="Proteomes" id="UP000042738"/>
    </source>
</evidence>
<dbReference type="EMBL" id="CP050855">
    <property type="protein sequence ID" value="QLH64245.1"/>
    <property type="molecule type" value="Genomic_DNA"/>
</dbReference>
<sequence>MLSFSNKNDALLLTQKALRRYRLTVATQWATGRGNPYQYKATPDADCVFFIVVKSVPPYSAEQIRAVSMVALAGQLSGWPVSLYAGISTPVSVTTNHERGNSGGDSLIKYKEIIIMMTTPTPLYPQFVWLFLAVRRSDVLSKPHRREVTAPDFMSARCTIARDFVASFAGRLPVREVTHV</sequence>
<gene>
    <name evidence="1" type="ORF">SYMBAF_02605</name>
</gene>
<dbReference type="NCBIfam" id="NF033153">
    <property type="entry name" value="phage_ICD_like"/>
    <property type="match status" value="1"/>
</dbReference>
<protein>
    <submittedName>
        <fullName evidence="1">Ash family protein</fullName>
    </submittedName>
</protein>